<sequence>MSTFRNQPLFSPFTLQLMITAGLKKVGLGKWFFRSVMFPRFSSDEVKAKTFEGYEPTAHDVFAATYPKSGTNWVLQAIEQIAWRGDAEFDHIHSVAAWPEAPFNGIIPLLDDSRYKASPTGLRAIKSGAKADYIPYNERATYIL</sequence>
<dbReference type="AlphaFoldDB" id="A0A450T4A5"/>
<dbReference type="SUPFAM" id="SSF52540">
    <property type="entry name" value="P-loop containing nucleoside triphosphate hydrolases"/>
    <property type="match status" value="1"/>
</dbReference>
<dbReference type="InterPro" id="IPR000863">
    <property type="entry name" value="Sulfotransferase_dom"/>
</dbReference>
<evidence type="ECO:0000313" key="2">
    <source>
        <dbReference type="EMBL" id="VFJ61428.1"/>
    </source>
</evidence>
<gene>
    <name evidence="2" type="ORF">BECKFW1821A_GA0114235_111310</name>
</gene>
<evidence type="ECO:0000259" key="1">
    <source>
        <dbReference type="Pfam" id="PF00685"/>
    </source>
</evidence>
<organism evidence="2">
    <name type="scientific">Candidatus Kentrum sp. FW</name>
    <dbReference type="NCBI Taxonomy" id="2126338"/>
    <lineage>
        <taxon>Bacteria</taxon>
        <taxon>Pseudomonadati</taxon>
        <taxon>Pseudomonadota</taxon>
        <taxon>Gammaproteobacteria</taxon>
        <taxon>Candidatus Kentrum</taxon>
    </lineage>
</organism>
<protein>
    <submittedName>
        <fullName evidence="2">Sulfotransferase domain-containing protein</fullName>
    </submittedName>
</protein>
<accession>A0A450T4A5</accession>
<keyword evidence="2" id="KW-0808">Transferase</keyword>
<name>A0A450T4A5_9GAMM</name>
<proteinExistence type="predicted"/>
<dbReference type="InterPro" id="IPR027417">
    <property type="entry name" value="P-loop_NTPase"/>
</dbReference>
<dbReference type="GO" id="GO:0008146">
    <property type="term" value="F:sulfotransferase activity"/>
    <property type="evidence" value="ECO:0007669"/>
    <property type="project" value="InterPro"/>
</dbReference>
<dbReference type="Pfam" id="PF00685">
    <property type="entry name" value="Sulfotransfer_1"/>
    <property type="match status" value="1"/>
</dbReference>
<feature type="domain" description="Sulfotransferase" evidence="1">
    <location>
        <begin position="59"/>
        <end position="102"/>
    </location>
</feature>
<dbReference type="EMBL" id="CAADEW010000113">
    <property type="protein sequence ID" value="VFJ61428.1"/>
    <property type="molecule type" value="Genomic_DNA"/>
</dbReference>
<dbReference type="Gene3D" id="3.40.50.300">
    <property type="entry name" value="P-loop containing nucleotide triphosphate hydrolases"/>
    <property type="match status" value="1"/>
</dbReference>
<reference evidence="2" key="1">
    <citation type="submission" date="2019-02" db="EMBL/GenBank/DDBJ databases">
        <authorList>
            <person name="Gruber-Vodicka R. H."/>
            <person name="Seah K. B. B."/>
        </authorList>
    </citation>
    <scope>NUCLEOTIDE SEQUENCE</scope>
    <source>
        <strain evidence="2">BECK_BZ15</strain>
    </source>
</reference>